<dbReference type="RefSeq" id="WP_216923426.1">
    <property type="nucleotide sequence ID" value="NZ_JAHOPC010000002.1"/>
</dbReference>
<keyword evidence="2" id="KW-1185">Reference proteome</keyword>
<dbReference type="Proteomes" id="UP000824166">
    <property type="component" value="Unassembled WGS sequence"/>
</dbReference>
<dbReference type="EMBL" id="JAHOPC010000002">
    <property type="protein sequence ID" value="MBU8865662.1"/>
    <property type="molecule type" value="Genomic_DNA"/>
</dbReference>
<name>A0ABS6I1P5_9MICC</name>
<comment type="caution">
    <text evidence="1">The sequence shown here is derived from an EMBL/GenBank/DDBJ whole genome shotgun (WGS) entry which is preliminary data.</text>
</comment>
<evidence type="ECO:0000313" key="2">
    <source>
        <dbReference type="Proteomes" id="UP000824166"/>
    </source>
</evidence>
<evidence type="ECO:0000313" key="1">
    <source>
        <dbReference type="EMBL" id="MBU8865662.1"/>
    </source>
</evidence>
<accession>A0ABS6I1P5</accession>
<reference evidence="1 2" key="1">
    <citation type="submission" date="2021-06" db="EMBL/GenBank/DDBJ databases">
        <authorList>
            <person name="Jeong J.W."/>
        </authorList>
    </citation>
    <scope>NUCLEOTIDE SEQUENCE [LARGE SCALE GENOMIC DNA]</scope>
    <source>
        <strain evidence="1 2">MMS21-TAE1-1</strain>
    </source>
</reference>
<gene>
    <name evidence="1" type="ORF">KSW38_05080</name>
</gene>
<proteinExistence type="predicted"/>
<sequence>MNPTPIGAVHSSPVCTLLDSSFGCADHITMPGYTSVWFKVLTRPVGVGSGVLACADIQAGKR</sequence>
<organism evidence="1 2">
    <name type="scientific">Paenarthrobacter aromaticivorans</name>
    <dbReference type="NCBI Taxonomy" id="2849150"/>
    <lineage>
        <taxon>Bacteria</taxon>
        <taxon>Bacillati</taxon>
        <taxon>Actinomycetota</taxon>
        <taxon>Actinomycetes</taxon>
        <taxon>Micrococcales</taxon>
        <taxon>Micrococcaceae</taxon>
        <taxon>Paenarthrobacter</taxon>
    </lineage>
</organism>
<protein>
    <submittedName>
        <fullName evidence="1">Uncharacterized protein</fullName>
    </submittedName>
</protein>